<dbReference type="InterPro" id="IPR008331">
    <property type="entry name" value="Ferritin_DPS_dom"/>
</dbReference>
<dbReference type="AlphaFoldDB" id="A0A327VQR1"/>
<dbReference type="FunFam" id="1.20.1260.10:FF:000001">
    <property type="entry name" value="Non-heme ferritin"/>
    <property type="match status" value="1"/>
</dbReference>
<comment type="function">
    <text evidence="8">Iron-storage protein.</text>
</comment>
<dbReference type="EC" id="1.16.3.2" evidence="8"/>
<dbReference type="GO" id="GO:0008198">
    <property type="term" value="F:ferrous iron binding"/>
    <property type="evidence" value="ECO:0007669"/>
    <property type="project" value="TreeGrafter"/>
</dbReference>
<dbReference type="GO" id="GO:0008199">
    <property type="term" value="F:ferric iron binding"/>
    <property type="evidence" value="ECO:0007669"/>
    <property type="project" value="InterPro"/>
</dbReference>
<keyword evidence="11" id="KW-1185">Reference proteome</keyword>
<evidence type="ECO:0000256" key="6">
    <source>
        <dbReference type="ARBA" id="ARBA00054546"/>
    </source>
</evidence>
<dbReference type="GO" id="GO:0042802">
    <property type="term" value="F:identical protein binding"/>
    <property type="evidence" value="ECO:0007669"/>
    <property type="project" value="UniProtKB-ARBA"/>
</dbReference>
<evidence type="ECO:0000256" key="3">
    <source>
        <dbReference type="ARBA" id="ARBA00022723"/>
    </source>
</evidence>
<keyword evidence="5 7" id="KW-0408">Iron</keyword>
<feature type="domain" description="Ferritin-like diiron" evidence="9">
    <location>
        <begin position="13"/>
        <end position="158"/>
    </location>
</feature>
<evidence type="ECO:0000256" key="2">
    <source>
        <dbReference type="ARBA" id="ARBA00022434"/>
    </source>
</evidence>
<comment type="subcellular location">
    <subcellularLocation>
        <location evidence="8">Cytoplasm</location>
    </subcellularLocation>
</comment>
<comment type="similarity">
    <text evidence="1 8">Belongs to the ferritin family. Prokaryotic subfamily.</text>
</comment>
<sequence length="192" mass="21956">MVVIPQKAIMNRNRLSQTLLTGLNKQMTQEALAAQTYLSFAVWAADEGYNGIANFLFRHAGEERTHMMKFLQYIIERGAKPVIEAVPKPQSDPENVQDCFERIFQQEVGNTKGVYKLVKMSFEEEDWATWHFMQWFVQEQTEEEALALHLLDKIKVAGGKDAAAEALYTLDRDLAQLPDEVMLAQSKTTRNT</sequence>
<feature type="binding site" evidence="7">
    <location>
        <position position="66"/>
    </location>
    <ligand>
        <name>Fe cation</name>
        <dbReference type="ChEBI" id="CHEBI:24875"/>
        <label>1</label>
    </ligand>
</feature>
<dbReference type="GO" id="GO:0005737">
    <property type="term" value="C:cytoplasm"/>
    <property type="evidence" value="ECO:0007669"/>
    <property type="project" value="UniProtKB-SubCell"/>
</dbReference>
<name>A0A327VQR1_9BACT</name>
<keyword evidence="2 8" id="KW-0409">Iron storage</keyword>
<dbReference type="InterPro" id="IPR009078">
    <property type="entry name" value="Ferritin-like_SF"/>
</dbReference>
<dbReference type="InterPro" id="IPR001519">
    <property type="entry name" value="Ferritin"/>
</dbReference>
<dbReference type="PANTHER" id="PTHR11431">
    <property type="entry name" value="FERRITIN"/>
    <property type="match status" value="1"/>
</dbReference>
<feature type="binding site" evidence="7">
    <location>
        <position position="63"/>
    </location>
    <ligand>
        <name>Fe cation</name>
        <dbReference type="ChEBI" id="CHEBI:24875"/>
        <label>1</label>
    </ligand>
</feature>
<feature type="binding site" evidence="7">
    <location>
        <position position="140"/>
    </location>
    <ligand>
        <name>Fe cation</name>
        <dbReference type="ChEBI" id="CHEBI:24875"/>
        <label>1</label>
    </ligand>
</feature>
<dbReference type="SUPFAM" id="SSF47240">
    <property type="entry name" value="Ferritin-like"/>
    <property type="match status" value="1"/>
</dbReference>
<evidence type="ECO:0000256" key="4">
    <source>
        <dbReference type="ARBA" id="ARBA00023002"/>
    </source>
</evidence>
<dbReference type="InterPro" id="IPR009040">
    <property type="entry name" value="Ferritin-like_diiron"/>
</dbReference>
<evidence type="ECO:0000256" key="1">
    <source>
        <dbReference type="ARBA" id="ARBA00006950"/>
    </source>
</evidence>
<proteinExistence type="inferred from homology"/>
<reference evidence="10 11" key="1">
    <citation type="submission" date="2018-06" db="EMBL/GenBank/DDBJ databases">
        <title>Genomic Encyclopedia of Archaeal and Bacterial Type Strains, Phase II (KMG-II): from individual species to whole genera.</title>
        <authorList>
            <person name="Goeker M."/>
        </authorList>
    </citation>
    <scope>NUCLEOTIDE SEQUENCE [LARGE SCALE GENOMIC DNA]</scope>
    <source>
        <strain evidence="10 11">DSM 29821</strain>
    </source>
</reference>
<comment type="caution">
    <text evidence="10">The sequence shown here is derived from an EMBL/GenBank/DDBJ whole genome shotgun (WGS) entry which is preliminary data.</text>
</comment>
<dbReference type="InterPro" id="IPR041719">
    <property type="entry name" value="Ferritin_prok"/>
</dbReference>
<dbReference type="GO" id="GO:0016491">
    <property type="term" value="F:oxidoreductase activity"/>
    <property type="evidence" value="ECO:0007669"/>
    <property type="project" value="UniProtKB-KW"/>
</dbReference>
<organism evidence="10 11">
    <name type="scientific">Chitinophaga dinghuensis</name>
    <dbReference type="NCBI Taxonomy" id="1539050"/>
    <lineage>
        <taxon>Bacteria</taxon>
        <taxon>Pseudomonadati</taxon>
        <taxon>Bacteroidota</taxon>
        <taxon>Chitinophagia</taxon>
        <taxon>Chitinophagales</taxon>
        <taxon>Chitinophagaceae</taxon>
        <taxon>Chitinophaga</taxon>
    </lineage>
</organism>
<accession>A0A327VQR1</accession>
<keyword evidence="3 7" id="KW-0479">Metal-binding</keyword>
<comment type="catalytic activity">
    <reaction evidence="8">
        <text>4 Fe(2+) + O2 + 6 H2O = 4 iron(III) oxide-hydroxide + 12 H(+)</text>
        <dbReference type="Rhea" id="RHEA:11972"/>
        <dbReference type="ChEBI" id="CHEBI:15377"/>
        <dbReference type="ChEBI" id="CHEBI:15378"/>
        <dbReference type="ChEBI" id="CHEBI:15379"/>
        <dbReference type="ChEBI" id="CHEBI:29033"/>
        <dbReference type="ChEBI" id="CHEBI:78619"/>
        <dbReference type="EC" id="1.16.3.2"/>
    </reaction>
</comment>
<evidence type="ECO:0000256" key="7">
    <source>
        <dbReference type="PIRSR" id="PIRSR601519-1"/>
    </source>
</evidence>
<evidence type="ECO:0000256" key="8">
    <source>
        <dbReference type="RuleBase" id="RU361145"/>
    </source>
</evidence>
<keyword evidence="4" id="KW-0560">Oxidoreductase</keyword>
<gene>
    <name evidence="10" type="ORF">CLV59_107298</name>
</gene>
<dbReference type="Pfam" id="PF00210">
    <property type="entry name" value="Ferritin"/>
    <property type="match status" value="1"/>
</dbReference>
<evidence type="ECO:0000256" key="5">
    <source>
        <dbReference type="ARBA" id="ARBA00023004"/>
    </source>
</evidence>
<comment type="function">
    <text evidence="6">May alleviate iron toxicity in the presence of oxygen.</text>
</comment>
<dbReference type="GO" id="GO:0006879">
    <property type="term" value="P:intracellular iron ion homeostasis"/>
    <property type="evidence" value="ECO:0007669"/>
    <property type="project" value="UniProtKB-KW"/>
</dbReference>
<dbReference type="Proteomes" id="UP000249819">
    <property type="component" value="Unassembled WGS sequence"/>
</dbReference>
<dbReference type="GO" id="GO:0006826">
    <property type="term" value="P:iron ion transport"/>
    <property type="evidence" value="ECO:0007669"/>
    <property type="project" value="InterPro"/>
</dbReference>
<feature type="binding site" evidence="7">
    <location>
        <position position="30"/>
    </location>
    <ligand>
        <name>Fe cation</name>
        <dbReference type="ChEBI" id="CHEBI:24875"/>
        <label>1</label>
    </ligand>
</feature>
<dbReference type="Gene3D" id="1.20.1260.10">
    <property type="match status" value="1"/>
</dbReference>
<dbReference type="EMBL" id="QLMA01000007">
    <property type="protein sequence ID" value="RAJ77531.1"/>
    <property type="molecule type" value="Genomic_DNA"/>
</dbReference>
<evidence type="ECO:0000313" key="11">
    <source>
        <dbReference type="Proteomes" id="UP000249819"/>
    </source>
</evidence>
<evidence type="ECO:0000259" key="9">
    <source>
        <dbReference type="PROSITE" id="PS50905"/>
    </source>
</evidence>
<dbReference type="PANTHER" id="PTHR11431:SF127">
    <property type="entry name" value="BACTERIAL NON-HEME FERRITIN"/>
    <property type="match status" value="1"/>
</dbReference>
<dbReference type="PROSITE" id="PS50905">
    <property type="entry name" value="FERRITIN_LIKE"/>
    <property type="match status" value="1"/>
</dbReference>
<dbReference type="InterPro" id="IPR012347">
    <property type="entry name" value="Ferritin-like"/>
</dbReference>
<keyword evidence="8" id="KW-0963">Cytoplasm</keyword>
<feature type="binding site" evidence="7">
    <location>
        <position position="107"/>
    </location>
    <ligand>
        <name>Fe cation</name>
        <dbReference type="ChEBI" id="CHEBI:24875"/>
        <label>1</label>
    </ligand>
</feature>
<protein>
    <recommendedName>
        <fullName evidence="8">Ferritin</fullName>
        <ecNumber evidence="8">1.16.3.2</ecNumber>
    </recommendedName>
</protein>
<dbReference type="CDD" id="cd01055">
    <property type="entry name" value="Nonheme_Ferritin"/>
    <property type="match status" value="1"/>
</dbReference>
<evidence type="ECO:0000313" key="10">
    <source>
        <dbReference type="EMBL" id="RAJ77531.1"/>
    </source>
</evidence>